<feature type="region of interest" description="Disordered" evidence="7">
    <location>
        <begin position="169"/>
        <end position="199"/>
    </location>
</feature>
<feature type="compositionally biased region" description="Acidic residues" evidence="7">
    <location>
        <begin position="391"/>
        <end position="401"/>
    </location>
</feature>
<feature type="region of interest" description="Disordered" evidence="7">
    <location>
        <begin position="329"/>
        <end position="575"/>
    </location>
</feature>
<feature type="compositionally biased region" description="Basic and acidic residues" evidence="7">
    <location>
        <begin position="356"/>
        <end position="376"/>
    </location>
</feature>
<dbReference type="GO" id="GO:0042800">
    <property type="term" value="F:histone H3K4 methyltransferase activity"/>
    <property type="evidence" value="ECO:0007669"/>
    <property type="project" value="InterPro"/>
</dbReference>
<evidence type="ECO:0000256" key="3">
    <source>
        <dbReference type="ARBA" id="ARBA00022679"/>
    </source>
</evidence>
<evidence type="ECO:0000256" key="4">
    <source>
        <dbReference type="ARBA" id="ARBA00022691"/>
    </source>
</evidence>
<keyword evidence="2" id="KW-0489">Methyltransferase</keyword>
<keyword evidence="8" id="KW-1185">Reference proteome</keyword>
<evidence type="ECO:0000256" key="7">
    <source>
        <dbReference type="SAM" id="MobiDB-lite"/>
    </source>
</evidence>
<feature type="compositionally biased region" description="Acidic residues" evidence="7">
    <location>
        <begin position="514"/>
        <end position="531"/>
    </location>
</feature>
<feature type="compositionally biased region" description="Acidic residues" evidence="7">
    <location>
        <begin position="416"/>
        <end position="440"/>
    </location>
</feature>
<feature type="compositionally biased region" description="Low complexity" evidence="7">
    <location>
        <begin position="459"/>
        <end position="483"/>
    </location>
</feature>
<proteinExistence type="predicted"/>
<evidence type="ECO:0000256" key="2">
    <source>
        <dbReference type="ARBA" id="ARBA00022603"/>
    </source>
</evidence>
<name>A0A8M1KNB8_CLUHA</name>
<dbReference type="AlphaFoldDB" id="A0A8M1KNB8"/>
<feature type="compositionally biased region" description="Basic and acidic residues" evidence="7">
    <location>
        <begin position="501"/>
        <end position="513"/>
    </location>
</feature>
<accession>A0A8M1KNB8</accession>
<feature type="region of interest" description="Disordered" evidence="7">
    <location>
        <begin position="92"/>
        <end position="154"/>
    </location>
</feature>
<evidence type="ECO:0000256" key="5">
    <source>
        <dbReference type="ARBA" id="ARBA00022853"/>
    </source>
</evidence>
<evidence type="ECO:0000313" key="9">
    <source>
        <dbReference type="RefSeq" id="XP_042564090.1"/>
    </source>
</evidence>
<evidence type="ECO:0000256" key="6">
    <source>
        <dbReference type="ARBA" id="ARBA00023242"/>
    </source>
</evidence>
<gene>
    <name evidence="9" type="primary">LOC105910597</name>
</gene>
<keyword evidence="3" id="KW-0808">Transferase</keyword>
<dbReference type="GO" id="GO:0032259">
    <property type="term" value="P:methylation"/>
    <property type="evidence" value="ECO:0007669"/>
    <property type="project" value="UniProtKB-KW"/>
</dbReference>
<dbReference type="RefSeq" id="XP_042564090.1">
    <property type="nucleotide sequence ID" value="XM_042708156.1"/>
</dbReference>
<evidence type="ECO:0000256" key="1">
    <source>
        <dbReference type="ARBA" id="ARBA00004123"/>
    </source>
</evidence>
<organism evidence="8 9">
    <name type="scientific">Clupea harengus</name>
    <name type="common">Atlantic herring</name>
    <dbReference type="NCBI Taxonomy" id="7950"/>
    <lineage>
        <taxon>Eukaryota</taxon>
        <taxon>Metazoa</taxon>
        <taxon>Chordata</taxon>
        <taxon>Craniata</taxon>
        <taxon>Vertebrata</taxon>
        <taxon>Euteleostomi</taxon>
        <taxon>Actinopterygii</taxon>
        <taxon>Neopterygii</taxon>
        <taxon>Teleostei</taxon>
        <taxon>Clupei</taxon>
        <taxon>Clupeiformes</taxon>
        <taxon>Clupeoidei</taxon>
        <taxon>Clupeidae</taxon>
        <taxon>Clupea</taxon>
    </lineage>
</organism>
<dbReference type="KEGG" id="char:105910597"/>
<dbReference type="PANTHER" id="PTHR45814:SF2">
    <property type="entry name" value="HISTONE-LYSINE N-METHYLTRANSFERASE SETD1"/>
    <property type="match status" value="1"/>
</dbReference>
<feature type="compositionally biased region" description="Basic and acidic residues" evidence="7">
    <location>
        <begin position="795"/>
        <end position="806"/>
    </location>
</feature>
<keyword evidence="4" id="KW-0949">S-adenosyl-L-methionine</keyword>
<dbReference type="OrthoDB" id="308383at2759"/>
<feature type="compositionally biased region" description="Pro residues" evidence="7">
    <location>
        <begin position="729"/>
        <end position="739"/>
    </location>
</feature>
<feature type="compositionally biased region" description="Pro residues" evidence="7">
    <location>
        <begin position="169"/>
        <end position="191"/>
    </location>
</feature>
<feature type="compositionally biased region" description="Acidic residues" evidence="7">
    <location>
        <begin position="484"/>
        <end position="495"/>
    </location>
</feature>
<sequence length="806" mass="87625">MDSVTIGPMAASTQVPKSIVGNLPVFRMPPPPLPMLIPPPGFTSLPPPPLPPYTLLPPNMPPHAGPPPLLPPGMSAVPCPLPPPIPVPACPRAEVPKGKTEPCRRQSRWHGNPIPTRITSGPIQGQNSCSALPRPSLHPPSLHPPSLHLPPLGPPPLLPPPFPLLPPPPPPFTVVAPPPQGATPPPPPTQRPPSAALRPPWPPPIFMPRYDPSVPPPGYVPPVQPLHKATLEGVLALVAAELKAIVRRDIHRRMVEGVAFQAFDLWWEEKDKQTKASAPVSKPPVAKEAIKPVPANPPVNAVRQEGLALGVVLGLGALQLPSFKVKRKEHPAEISEPLAKRTCPSQPEEEEIETQSAERAETDMGEDSAKMSKKDVPVTAARRRHARPLELDSEGEEDGREEDSGKVEDSPALSDREEETEKYGDDDDDDDDEDYEDDTEVGMSPPVREKEKHIDYEVISISSSTSYYDNTSTSSSSESSLSESDYDDDDDDNDDGSYLTDNHECMRWSRDTVQEPEELEVEDEQEEDEEREPWLLSSNEEETGLVGDHAVPSPWSLYEGEMERPPPTPCAPIPTDEHLEQALLGDEDIRLDGEEFQLRVCLQGDALCLSPGEFPYPPSPSYGEMSEDLDSELDVEVDKVTMETLEDCGTLRPPTPTGSVSDSDASDLQLRGGVLSPPAAPEEVERPHTPGRGLDVVEAAGELLFPPPATPLPLPPPPSPTGLGGSPSYPMPTPLPSSYPPYEDIPRTPGHYTTSVQRSRRTPRATLAPDPELCPLFPLSPPFQSPYPTEASPAPRDERARLSRFP</sequence>
<feature type="compositionally biased region" description="Polar residues" evidence="7">
    <location>
        <begin position="117"/>
        <end position="130"/>
    </location>
</feature>
<feature type="compositionally biased region" description="Basic and acidic residues" evidence="7">
    <location>
        <begin position="94"/>
        <end position="104"/>
    </location>
</feature>
<feature type="compositionally biased region" description="Pro residues" evidence="7">
    <location>
        <begin position="705"/>
        <end position="720"/>
    </location>
</feature>
<dbReference type="Proteomes" id="UP000515152">
    <property type="component" value="Chromosome 7"/>
</dbReference>
<dbReference type="InterPro" id="IPR044570">
    <property type="entry name" value="Set1-like"/>
</dbReference>
<keyword evidence="5" id="KW-0156">Chromatin regulator</keyword>
<keyword evidence="6" id="KW-0539">Nucleus</keyword>
<dbReference type="PANTHER" id="PTHR45814">
    <property type="entry name" value="HISTONE-LYSINE N-METHYLTRANSFERASE SETD1"/>
    <property type="match status" value="1"/>
</dbReference>
<dbReference type="GeneID" id="105910597"/>
<feature type="compositionally biased region" description="Basic and acidic residues" evidence="7">
    <location>
        <begin position="447"/>
        <end position="456"/>
    </location>
</feature>
<feature type="compositionally biased region" description="Pro residues" evidence="7">
    <location>
        <begin position="136"/>
        <end position="154"/>
    </location>
</feature>
<evidence type="ECO:0000313" key="8">
    <source>
        <dbReference type="Proteomes" id="UP000515152"/>
    </source>
</evidence>
<comment type="subcellular location">
    <subcellularLocation>
        <location evidence="1">Nucleus</location>
    </subcellularLocation>
</comment>
<reference evidence="9" key="1">
    <citation type="submission" date="2025-08" db="UniProtKB">
        <authorList>
            <consortium name="RefSeq"/>
        </authorList>
    </citation>
    <scope>IDENTIFICATION</scope>
</reference>
<protein>
    <submittedName>
        <fullName evidence="9">Histone-lysine N-methyltransferase SETD1B-like</fullName>
    </submittedName>
</protein>
<dbReference type="GO" id="GO:0048188">
    <property type="term" value="C:Set1C/COMPASS complex"/>
    <property type="evidence" value="ECO:0007669"/>
    <property type="project" value="TreeGrafter"/>
</dbReference>
<feature type="region of interest" description="Disordered" evidence="7">
    <location>
        <begin position="645"/>
        <end position="806"/>
    </location>
</feature>